<organism evidence="1 2">
    <name type="scientific">Volvox africanus</name>
    <dbReference type="NCBI Taxonomy" id="51714"/>
    <lineage>
        <taxon>Eukaryota</taxon>
        <taxon>Viridiplantae</taxon>
        <taxon>Chlorophyta</taxon>
        <taxon>core chlorophytes</taxon>
        <taxon>Chlorophyceae</taxon>
        <taxon>CS clade</taxon>
        <taxon>Chlamydomonadales</taxon>
        <taxon>Volvocaceae</taxon>
        <taxon>Volvox</taxon>
    </lineage>
</organism>
<accession>A0ABQ5S6A1</accession>
<comment type="caution">
    <text evidence="1">The sequence shown here is derived from an EMBL/GenBank/DDBJ whole genome shotgun (WGS) entry which is preliminary data.</text>
</comment>
<dbReference type="Proteomes" id="UP001165090">
    <property type="component" value="Unassembled WGS sequence"/>
</dbReference>
<reference evidence="1 2" key="1">
    <citation type="journal article" date="2023" name="IScience">
        <title>Expanded male sex-determining region conserved during the evolution of homothallism in the green alga Volvox.</title>
        <authorList>
            <person name="Yamamoto K."/>
            <person name="Matsuzaki R."/>
            <person name="Mahakham W."/>
            <person name="Heman W."/>
            <person name="Sekimoto H."/>
            <person name="Kawachi M."/>
            <person name="Minakuchi Y."/>
            <person name="Toyoda A."/>
            <person name="Nozaki H."/>
        </authorList>
    </citation>
    <scope>NUCLEOTIDE SEQUENCE [LARGE SCALE GENOMIC DNA]</scope>
    <source>
        <strain evidence="1 2">NIES-4468</strain>
    </source>
</reference>
<sequence length="99" mass="10484">MSRLDVALLAMMDWHAGDCPTGGCERYSQHVGYSGSSGGGGCGGTFASPLMDRLAVTLSDGSGGYVRTLMAVWTELSRSIETQSSITEVHQPVERLEPC</sequence>
<name>A0ABQ5S6A1_9CHLO</name>
<evidence type="ECO:0000313" key="2">
    <source>
        <dbReference type="Proteomes" id="UP001165090"/>
    </source>
</evidence>
<proteinExistence type="predicted"/>
<protein>
    <submittedName>
        <fullName evidence="1">Uncharacterized protein</fullName>
    </submittedName>
</protein>
<gene>
    <name evidence="1" type="ORF">VaNZ11_008794</name>
</gene>
<evidence type="ECO:0000313" key="1">
    <source>
        <dbReference type="EMBL" id="GLI65430.1"/>
    </source>
</evidence>
<dbReference type="EMBL" id="BSDZ01000023">
    <property type="protein sequence ID" value="GLI65430.1"/>
    <property type="molecule type" value="Genomic_DNA"/>
</dbReference>
<keyword evidence="2" id="KW-1185">Reference proteome</keyword>